<reference evidence="2" key="1">
    <citation type="submission" date="2022-07" db="EMBL/GenBank/DDBJ databases">
        <title>Chromosome-level genome of Muraenolepis orangiensis.</title>
        <authorList>
            <person name="Kim J."/>
        </authorList>
    </citation>
    <scope>NUCLEOTIDE SEQUENCE</scope>
    <source>
        <strain evidence="2">KU_S4_2022</strain>
        <tissue evidence="2">Muscle</tissue>
    </source>
</reference>
<evidence type="ECO:0000313" key="2">
    <source>
        <dbReference type="EMBL" id="KAJ3592732.1"/>
    </source>
</evidence>
<evidence type="ECO:0000256" key="1">
    <source>
        <dbReference type="SAM" id="MobiDB-lite"/>
    </source>
</evidence>
<comment type="caution">
    <text evidence="2">The sequence shown here is derived from an EMBL/GenBank/DDBJ whole genome shotgun (WGS) entry which is preliminary data.</text>
</comment>
<organism evidence="2 3">
    <name type="scientific">Muraenolepis orangiensis</name>
    <name type="common">Patagonian moray cod</name>
    <dbReference type="NCBI Taxonomy" id="630683"/>
    <lineage>
        <taxon>Eukaryota</taxon>
        <taxon>Metazoa</taxon>
        <taxon>Chordata</taxon>
        <taxon>Craniata</taxon>
        <taxon>Vertebrata</taxon>
        <taxon>Euteleostomi</taxon>
        <taxon>Actinopterygii</taxon>
        <taxon>Neopterygii</taxon>
        <taxon>Teleostei</taxon>
        <taxon>Neoteleostei</taxon>
        <taxon>Acanthomorphata</taxon>
        <taxon>Zeiogadaria</taxon>
        <taxon>Gadariae</taxon>
        <taxon>Gadiformes</taxon>
        <taxon>Muraenolepidoidei</taxon>
        <taxon>Muraenolepididae</taxon>
        <taxon>Muraenolepis</taxon>
    </lineage>
</organism>
<feature type="region of interest" description="Disordered" evidence="1">
    <location>
        <begin position="1"/>
        <end position="47"/>
    </location>
</feature>
<feature type="compositionally biased region" description="Low complexity" evidence="1">
    <location>
        <begin position="11"/>
        <end position="21"/>
    </location>
</feature>
<dbReference type="Proteomes" id="UP001148018">
    <property type="component" value="Unassembled WGS sequence"/>
</dbReference>
<dbReference type="AlphaFoldDB" id="A0A9Q0DQV5"/>
<sequence>MMAVIREPLLAEAGPSVSPAAGGQGGPPSPRGGSPSPPGSEARGGGRLSAKLWCSKAGPLKTSAAGLGEGKGALCVGSFVLHVGEEEEE</sequence>
<gene>
    <name evidence="2" type="ORF">NHX12_007859</name>
</gene>
<name>A0A9Q0DQV5_9TELE</name>
<accession>A0A9Q0DQV5</accession>
<keyword evidence="3" id="KW-1185">Reference proteome</keyword>
<dbReference type="EMBL" id="JANIIK010000113">
    <property type="protein sequence ID" value="KAJ3592732.1"/>
    <property type="molecule type" value="Genomic_DNA"/>
</dbReference>
<proteinExistence type="predicted"/>
<feature type="compositionally biased region" description="Pro residues" evidence="1">
    <location>
        <begin position="27"/>
        <end position="38"/>
    </location>
</feature>
<protein>
    <submittedName>
        <fullName evidence="2">Uncharacterized protein</fullName>
    </submittedName>
</protein>
<evidence type="ECO:0000313" key="3">
    <source>
        <dbReference type="Proteomes" id="UP001148018"/>
    </source>
</evidence>